<reference evidence="9 10" key="1">
    <citation type="submission" date="2017-09" db="EMBL/GenBank/DDBJ databases">
        <authorList>
            <consortium name="International Durum Wheat Genome Sequencing Consortium (IDWGSC)"/>
            <person name="Milanesi L."/>
        </authorList>
    </citation>
    <scope>NUCLEOTIDE SEQUENCE [LARGE SCALE GENOMIC DNA]</scope>
    <source>
        <strain evidence="10">cv. Svevo</strain>
    </source>
</reference>
<feature type="region of interest" description="Disordered" evidence="6">
    <location>
        <begin position="792"/>
        <end position="814"/>
    </location>
</feature>
<dbReference type="GO" id="GO:0004190">
    <property type="term" value="F:aspartic-type endopeptidase activity"/>
    <property type="evidence" value="ECO:0007669"/>
    <property type="project" value="UniProtKB-KW"/>
</dbReference>
<keyword evidence="2" id="KW-0479">Metal-binding</keyword>
<feature type="region of interest" description="Disordered" evidence="6">
    <location>
        <begin position="287"/>
        <end position="317"/>
    </location>
</feature>
<evidence type="ECO:0000259" key="7">
    <source>
        <dbReference type="PROSITE" id="PS50158"/>
    </source>
</evidence>
<dbReference type="Pfam" id="PF07727">
    <property type="entry name" value="RVT_2"/>
    <property type="match status" value="1"/>
</dbReference>
<dbReference type="InterPro" id="IPR012337">
    <property type="entry name" value="RNaseH-like_sf"/>
</dbReference>
<dbReference type="InterPro" id="IPR013103">
    <property type="entry name" value="RVT_2"/>
</dbReference>
<dbReference type="SUPFAM" id="SSF56672">
    <property type="entry name" value="DNA/RNA polymerases"/>
    <property type="match status" value="1"/>
</dbReference>
<keyword evidence="1" id="KW-0645">Protease</keyword>
<feature type="compositionally biased region" description="Polar residues" evidence="6">
    <location>
        <begin position="792"/>
        <end position="809"/>
    </location>
</feature>
<dbReference type="Pfam" id="PF25597">
    <property type="entry name" value="SH3_retrovirus"/>
    <property type="match status" value="1"/>
</dbReference>
<evidence type="ECO:0000256" key="6">
    <source>
        <dbReference type="SAM" id="MobiDB-lite"/>
    </source>
</evidence>
<dbReference type="Gene3D" id="4.10.60.10">
    <property type="entry name" value="Zinc finger, CCHC-type"/>
    <property type="match status" value="1"/>
</dbReference>
<dbReference type="InterPro" id="IPR001584">
    <property type="entry name" value="Integrase_cat-core"/>
</dbReference>
<dbReference type="Pfam" id="PF00098">
    <property type="entry name" value="zf-CCHC"/>
    <property type="match status" value="1"/>
</dbReference>
<keyword evidence="5" id="KW-0862">Zinc</keyword>
<dbReference type="GO" id="GO:0003676">
    <property type="term" value="F:nucleic acid binding"/>
    <property type="evidence" value="ECO:0007669"/>
    <property type="project" value="InterPro"/>
</dbReference>
<dbReference type="PANTHER" id="PTHR42648:SF27">
    <property type="entry name" value="RNA-DIRECTED DNA POLYMERASE"/>
    <property type="match status" value="1"/>
</dbReference>
<feature type="domain" description="Integrase catalytic" evidence="8">
    <location>
        <begin position="523"/>
        <end position="697"/>
    </location>
</feature>
<dbReference type="InterPro" id="IPR039537">
    <property type="entry name" value="Retrotran_Ty1/copia-like"/>
</dbReference>
<dbReference type="InterPro" id="IPR036875">
    <property type="entry name" value="Znf_CCHC_sf"/>
</dbReference>
<evidence type="ECO:0000313" key="10">
    <source>
        <dbReference type="Proteomes" id="UP000324705"/>
    </source>
</evidence>
<proteinExistence type="predicted"/>
<dbReference type="PANTHER" id="PTHR42648">
    <property type="entry name" value="TRANSPOSASE, PUTATIVE-RELATED"/>
    <property type="match status" value="1"/>
</dbReference>
<dbReference type="SUPFAM" id="SSF53098">
    <property type="entry name" value="Ribonuclease H-like"/>
    <property type="match status" value="1"/>
</dbReference>
<keyword evidence="10" id="KW-1185">Reference proteome</keyword>
<dbReference type="PROSITE" id="PS50158">
    <property type="entry name" value="ZF_CCHC"/>
    <property type="match status" value="1"/>
</dbReference>
<evidence type="ECO:0000256" key="1">
    <source>
        <dbReference type="ARBA" id="ARBA00022670"/>
    </source>
</evidence>
<dbReference type="InterPro" id="IPR057670">
    <property type="entry name" value="SH3_retrovirus"/>
</dbReference>
<organism evidence="9 10">
    <name type="scientific">Triticum turgidum subsp. durum</name>
    <name type="common">Durum wheat</name>
    <name type="synonym">Triticum durum</name>
    <dbReference type="NCBI Taxonomy" id="4567"/>
    <lineage>
        <taxon>Eukaryota</taxon>
        <taxon>Viridiplantae</taxon>
        <taxon>Streptophyta</taxon>
        <taxon>Embryophyta</taxon>
        <taxon>Tracheophyta</taxon>
        <taxon>Spermatophyta</taxon>
        <taxon>Magnoliopsida</taxon>
        <taxon>Liliopsida</taxon>
        <taxon>Poales</taxon>
        <taxon>Poaceae</taxon>
        <taxon>BOP clade</taxon>
        <taxon>Pooideae</taxon>
        <taxon>Triticodae</taxon>
        <taxon>Triticeae</taxon>
        <taxon>Triticinae</taxon>
        <taxon>Triticum</taxon>
    </lineage>
</organism>
<dbReference type="Pfam" id="PF22936">
    <property type="entry name" value="Pol_BBD"/>
    <property type="match status" value="1"/>
</dbReference>
<feature type="compositionally biased region" description="Basic and acidic residues" evidence="6">
    <location>
        <begin position="233"/>
        <end position="260"/>
    </location>
</feature>
<dbReference type="InterPro" id="IPR036397">
    <property type="entry name" value="RNaseH_sf"/>
</dbReference>
<feature type="domain" description="CCHC-type" evidence="7">
    <location>
        <begin position="277"/>
        <end position="293"/>
    </location>
</feature>
<dbReference type="Gene3D" id="3.30.420.10">
    <property type="entry name" value="Ribonuclease H-like superfamily/Ribonuclease H"/>
    <property type="match status" value="1"/>
</dbReference>
<dbReference type="Gramene" id="TRITD3Av1G287610.1">
    <property type="protein sequence ID" value="TRITD3Av1G287610.1"/>
    <property type="gene ID" value="TRITD3Av1G287610"/>
</dbReference>
<dbReference type="EMBL" id="LT934115">
    <property type="protein sequence ID" value="VAH70504.1"/>
    <property type="molecule type" value="Genomic_DNA"/>
</dbReference>
<dbReference type="Pfam" id="PF00665">
    <property type="entry name" value="rve"/>
    <property type="match status" value="1"/>
</dbReference>
<dbReference type="CDD" id="cd09272">
    <property type="entry name" value="RNase_HI_RT_Ty1"/>
    <property type="match status" value="1"/>
</dbReference>
<dbReference type="SUPFAM" id="SSF57756">
    <property type="entry name" value="Retrovirus zinc finger-like domains"/>
    <property type="match status" value="1"/>
</dbReference>
<dbReference type="GO" id="GO:0015074">
    <property type="term" value="P:DNA integration"/>
    <property type="evidence" value="ECO:0007669"/>
    <property type="project" value="InterPro"/>
</dbReference>
<evidence type="ECO:0000256" key="5">
    <source>
        <dbReference type="PROSITE-ProRule" id="PRU00047"/>
    </source>
</evidence>
<keyword evidence="5" id="KW-0863">Zinc-finger</keyword>
<dbReference type="OMA" id="HQVENEV"/>
<keyword evidence="4" id="KW-0378">Hydrolase</keyword>
<evidence type="ECO:0000313" key="9">
    <source>
        <dbReference type="EMBL" id="VAH70504.1"/>
    </source>
</evidence>
<dbReference type="PROSITE" id="PS50994">
    <property type="entry name" value="INTEGRASE"/>
    <property type="match status" value="1"/>
</dbReference>
<dbReference type="GO" id="GO:0008270">
    <property type="term" value="F:zinc ion binding"/>
    <property type="evidence" value="ECO:0007669"/>
    <property type="project" value="UniProtKB-KW"/>
</dbReference>
<evidence type="ECO:0000259" key="8">
    <source>
        <dbReference type="PROSITE" id="PS50994"/>
    </source>
</evidence>
<feature type="region of interest" description="Disordered" evidence="6">
    <location>
        <begin position="221"/>
        <end position="271"/>
    </location>
</feature>
<dbReference type="Proteomes" id="UP000324705">
    <property type="component" value="Chromosome 3A"/>
</dbReference>
<evidence type="ECO:0000256" key="4">
    <source>
        <dbReference type="ARBA" id="ARBA00022801"/>
    </source>
</evidence>
<keyword evidence="3" id="KW-0064">Aspartyl protease</keyword>
<dbReference type="SMART" id="SM00343">
    <property type="entry name" value="ZnF_C2HC"/>
    <property type="match status" value="1"/>
</dbReference>
<dbReference type="Pfam" id="PF14223">
    <property type="entry name" value="Retrotran_gag_2"/>
    <property type="match status" value="1"/>
</dbReference>
<dbReference type="GO" id="GO:0006508">
    <property type="term" value="P:proteolysis"/>
    <property type="evidence" value="ECO:0007669"/>
    <property type="project" value="UniProtKB-KW"/>
</dbReference>
<dbReference type="InterPro" id="IPR043502">
    <property type="entry name" value="DNA/RNA_pol_sf"/>
</dbReference>
<feature type="compositionally biased region" description="Basic and acidic residues" evidence="6">
    <location>
        <begin position="287"/>
        <end position="311"/>
    </location>
</feature>
<dbReference type="Pfam" id="PF13976">
    <property type="entry name" value="gag_pre-integrs"/>
    <property type="match status" value="1"/>
</dbReference>
<protein>
    <recommendedName>
        <fullName evidence="11">Polyprotein</fullName>
    </recommendedName>
</protein>
<evidence type="ECO:0008006" key="11">
    <source>
        <dbReference type="Google" id="ProtNLM"/>
    </source>
</evidence>
<gene>
    <name evidence="9" type="ORF">TRITD_3Av1G287610</name>
</gene>
<evidence type="ECO:0000256" key="3">
    <source>
        <dbReference type="ARBA" id="ARBA00022750"/>
    </source>
</evidence>
<accession>A0A9R0S1W2</accession>
<dbReference type="InterPro" id="IPR025724">
    <property type="entry name" value="GAG-pre-integrase_dom"/>
</dbReference>
<dbReference type="InterPro" id="IPR054722">
    <property type="entry name" value="PolX-like_BBD"/>
</dbReference>
<name>A0A9R0S1W2_TRITD</name>
<evidence type="ECO:0000256" key="2">
    <source>
        <dbReference type="ARBA" id="ARBA00022723"/>
    </source>
</evidence>
<dbReference type="InterPro" id="IPR001878">
    <property type="entry name" value="Znf_CCHC"/>
</dbReference>
<sequence length="1364" mass="155928">MASNGVFAELLRAYKLDGTNYTVWKRKIMFLLTAENIDYVSETGAPNEPAEDATDEDKQEYNDELKQWTKDNKTARVYILGSMTDSLAAEYESDKTACGIMLRLEQDFGEVSLVKVLSLVNKFLTSKMGDKTVNEHFNKLCVLAEELKTAGYPFQEEVQVMVVLNSLPPSWEQFKISFCHSERTLNMRNLRQHLLMEEDRRLNSGKDKAFYQPELHLGEYKNSGNRRNWNKKGGPDLRDKINYKRDRDQRNYRDDRRDRGQSNNNNSFHKIDKRNYKCHNCGNTGHFRSECTKKRKPNSERNNFHKDDSRKGNQSPEGITDVYVCTESLFTTTFQNSWVVDSGATSHIARELSSFATLKTIPKGTRHVYLGTQAKADILGIGNYVLKLPDGGNLVLENALYSPNMRRNLVSVSKLESIGYKIVFADGKVKIILNGRLVHSGDRHDGLYFLNDIMENNCLVGEDNSVVRTINGHNNCSESYLWHLRLGHISKNRIKRLISSGILNFKWEDYGICEACIMGKMTRSPFPKASRSTEQLAIVHSDICGEFSTPTLGGQKIYFITFLDDYSRYGYVYLLKHKSEGFDAFKVFKAEVENQLNKKIKILRTDRGGEYTSGILDDFCKEHGIIHHYTLPYTPQQNGVAERRNRTLMDMVRSMMAYSDLPLSFWGEALHTAVYLLNHSPSKAVTVTPYELWKGRKPSLRHLAVWGCNAQIRIPSQLRTKLQSKSTPGIFIGYASGSNGYRFWDPQRKKLIESGDAVFLDQDTPRRAKRARVELLVEPEDISLPETEPLVQENNDASQSTNSISNSMPRRSGRITQPPAYLDEYFVFLGEVHSKIQNLEEEPKSFKAALASPESNLWMEAMQEELNSMRKNNVWELVELPNNRKSIGSKWIFKRKLNATGQVDKYKARLVAKGFTQMEGVDFVETFSPVAKFTSIRIISALTAYYDLELHQMDVKTSFLNGMLEEEIYMNKPEGFVERGNEGKVCKLNKSIYGLKQASRQWYILFDNAITSYGFSMTEGDHCIYFKIMGNKFVLLSLYVDDILIASNDKSTLMEVKTWLSSKFDMKDMGEASYVLGVEIRRDRRKRMLGLSQKACLNNVLQRFSMENCKPVKVPILRGTKLSEEMCAKTPEERKQMSNIPYSSALGSLMYAMLFTRPDICHVVGLLSRYQVNPGPEHWKQIRNTLRYVKGTMDYFLCFNGHNLQLQGFTDADWQGDLDDRKSTSGYLFTLAGGAISWSSKKQDSVALSSMEAEYIAASEAVKEGVWLKGFLASLVVVESASYPVTIFCDNQVAIKVSKDPKFHSKTKHIEGRYHYIRDVVNRLKTVRLDYLPSVDMVADPLTKPLSQEVFCKHVCNMGLRFWN</sequence>